<accession>A0A6B2LTR2</accession>
<sequence>MIYKTLRVDANFTVSEAVKFIAETVNCSSLLVGSEGLFVPDEKRWLDDGTPLSAYETLQDVEHIEFKDKNATAAPGQKPGDDDCCIIL</sequence>
<dbReference type="AlphaFoldDB" id="A0A6B2LTR2"/>
<reference evidence="2" key="1">
    <citation type="journal article" date="2020" name="J. Eukaryot. Microbiol.">
        <title>De novo Sequencing, Assembly and Annotation of the Transcriptome for the Free-Living Testate Amoeba Arcella intermedia.</title>
        <authorList>
            <person name="Ribeiro G.M."/>
            <person name="Porfirio-Sousa A.L."/>
            <person name="Maurer-Alcala X.X."/>
            <person name="Katz L.A."/>
            <person name="Lahr D.J.G."/>
        </authorList>
    </citation>
    <scope>NUCLEOTIDE SEQUENCE</scope>
</reference>
<dbReference type="InterPro" id="IPR032425">
    <property type="entry name" value="FERM_f0"/>
</dbReference>
<feature type="domain" description="Talin N-terminal F0" evidence="1">
    <location>
        <begin position="2"/>
        <end position="67"/>
    </location>
</feature>
<dbReference type="EMBL" id="GIBP01011464">
    <property type="protein sequence ID" value="NDV40433.1"/>
    <property type="molecule type" value="Transcribed_RNA"/>
</dbReference>
<dbReference type="Gene3D" id="3.10.20.90">
    <property type="entry name" value="Phosphatidylinositol 3-kinase Catalytic Subunit, Chain A, domain 1"/>
    <property type="match status" value="1"/>
</dbReference>
<dbReference type="Pfam" id="PF16511">
    <property type="entry name" value="FERM_f0"/>
    <property type="match status" value="1"/>
</dbReference>
<evidence type="ECO:0000259" key="1">
    <source>
        <dbReference type="Pfam" id="PF16511"/>
    </source>
</evidence>
<protein>
    <recommendedName>
        <fullName evidence="1">Talin N-terminal F0 domain-containing protein</fullName>
    </recommendedName>
</protein>
<proteinExistence type="predicted"/>
<name>A0A6B2LTR2_9EUKA</name>
<evidence type="ECO:0000313" key="2">
    <source>
        <dbReference type="EMBL" id="NDV40433.1"/>
    </source>
</evidence>
<organism evidence="2">
    <name type="scientific">Arcella intermedia</name>
    <dbReference type="NCBI Taxonomy" id="1963864"/>
    <lineage>
        <taxon>Eukaryota</taxon>
        <taxon>Amoebozoa</taxon>
        <taxon>Tubulinea</taxon>
        <taxon>Elardia</taxon>
        <taxon>Arcellinida</taxon>
        <taxon>Sphaerothecina</taxon>
        <taxon>Arcellidae</taxon>
        <taxon>Arcella</taxon>
    </lineage>
</organism>